<evidence type="ECO:0008006" key="3">
    <source>
        <dbReference type="Google" id="ProtNLM"/>
    </source>
</evidence>
<dbReference type="RefSeq" id="WP_147128943.1">
    <property type="nucleotide sequence ID" value="NZ_BJXA01000004.1"/>
</dbReference>
<dbReference type="EMBL" id="BJXA01000004">
    <property type="protein sequence ID" value="GEM36719.1"/>
    <property type="molecule type" value="Genomic_DNA"/>
</dbReference>
<evidence type="ECO:0000313" key="2">
    <source>
        <dbReference type="Proteomes" id="UP000321424"/>
    </source>
</evidence>
<proteinExistence type="predicted"/>
<reference evidence="1 2" key="1">
    <citation type="submission" date="2019-07" db="EMBL/GenBank/DDBJ databases">
        <title>Whole genome shotgun sequence of Nocardia ninae NBRC 108245.</title>
        <authorList>
            <person name="Hosoyama A."/>
            <person name="Uohara A."/>
            <person name="Ohji S."/>
            <person name="Ichikawa N."/>
        </authorList>
    </citation>
    <scope>NUCLEOTIDE SEQUENCE [LARGE SCALE GENOMIC DNA]</scope>
    <source>
        <strain evidence="1 2">NBRC 108245</strain>
    </source>
</reference>
<dbReference type="OrthoDB" id="4553469at2"/>
<dbReference type="AlphaFoldDB" id="A0A511M7Z2"/>
<sequence length="130" mass="14556">MLGLVTDLAAISWRSHNQEHPGFDPGDQSTATESALTHEVLLAELDHHIRQRLPHRRHRNARVHTEPLVAVIDRLVALTITHAVLARAGSARIREIETALIDLATGYDQLSADLMRGRRREPRFATSHAI</sequence>
<evidence type="ECO:0000313" key="1">
    <source>
        <dbReference type="EMBL" id="GEM36719.1"/>
    </source>
</evidence>
<organism evidence="1 2">
    <name type="scientific">Nocardia ninae NBRC 108245</name>
    <dbReference type="NCBI Taxonomy" id="1210091"/>
    <lineage>
        <taxon>Bacteria</taxon>
        <taxon>Bacillati</taxon>
        <taxon>Actinomycetota</taxon>
        <taxon>Actinomycetes</taxon>
        <taxon>Mycobacteriales</taxon>
        <taxon>Nocardiaceae</taxon>
        <taxon>Nocardia</taxon>
    </lineage>
</organism>
<accession>A0A511M7Z2</accession>
<name>A0A511M7Z2_9NOCA</name>
<gene>
    <name evidence="1" type="ORF">NN4_12380</name>
</gene>
<dbReference type="Proteomes" id="UP000321424">
    <property type="component" value="Unassembled WGS sequence"/>
</dbReference>
<keyword evidence="2" id="KW-1185">Reference proteome</keyword>
<protein>
    <recommendedName>
        <fullName evidence="3">DUF4254 domain-containing protein</fullName>
    </recommendedName>
</protein>
<comment type="caution">
    <text evidence="1">The sequence shown here is derived from an EMBL/GenBank/DDBJ whole genome shotgun (WGS) entry which is preliminary data.</text>
</comment>